<reference evidence="1 2" key="1">
    <citation type="submission" date="2018-06" db="EMBL/GenBank/DDBJ databases">
        <title>Genomic Encyclopedia of Archaeal and Bacterial Type Strains, Phase II (KMG-II): from individual species to whole genera.</title>
        <authorList>
            <person name="Goeker M."/>
        </authorList>
    </citation>
    <scope>NUCLEOTIDE SEQUENCE [LARGE SCALE GENOMIC DNA]</scope>
    <source>
        <strain evidence="1 2">DSM 19830</strain>
    </source>
</reference>
<organism evidence="1 2">
    <name type="scientific">Algoriphagus chordae</name>
    <dbReference type="NCBI Taxonomy" id="237019"/>
    <lineage>
        <taxon>Bacteria</taxon>
        <taxon>Pseudomonadati</taxon>
        <taxon>Bacteroidota</taxon>
        <taxon>Cytophagia</taxon>
        <taxon>Cytophagales</taxon>
        <taxon>Cyclobacteriaceae</taxon>
        <taxon>Algoriphagus</taxon>
    </lineage>
</organism>
<evidence type="ECO:0000313" key="2">
    <source>
        <dbReference type="Proteomes" id="UP000248882"/>
    </source>
</evidence>
<comment type="caution">
    <text evidence="1">The sequence shown here is derived from an EMBL/GenBank/DDBJ whole genome shotgun (WGS) entry which is preliminary data.</text>
</comment>
<name>A0A2W7QZT3_9BACT</name>
<evidence type="ECO:0000313" key="1">
    <source>
        <dbReference type="EMBL" id="PZX52526.1"/>
    </source>
</evidence>
<keyword evidence="2" id="KW-1185">Reference proteome</keyword>
<dbReference type="OrthoDB" id="8564023at2"/>
<sequence>MTKKEVDNFEKYQSQLEGLLSEIGMLAKKSPNDGVNKFKLKFINEVVNESNTILGDNYKPFDSFKEFDENDVPTNSDVTFIISQYLNCFEKLRSDNIYYDKKIEGSKNVYYWFWVIDGKKSDIKTSEPNKIK</sequence>
<dbReference type="AlphaFoldDB" id="A0A2W7QZT3"/>
<gene>
    <name evidence="1" type="ORF">LV85_01827</name>
</gene>
<protein>
    <submittedName>
        <fullName evidence="1">Uncharacterized protein</fullName>
    </submittedName>
</protein>
<proteinExistence type="predicted"/>
<accession>A0A2W7QZT3</accession>
<dbReference type="Proteomes" id="UP000248882">
    <property type="component" value="Unassembled WGS sequence"/>
</dbReference>
<dbReference type="EMBL" id="QKZT01000007">
    <property type="protein sequence ID" value="PZX52526.1"/>
    <property type="molecule type" value="Genomic_DNA"/>
</dbReference>
<dbReference type="RefSeq" id="WP_111318536.1">
    <property type="nucleotide sequence ID" value="NZ_QKZT01000007.1"/>
</dbReference>